<dbReference type="EMBL" id="CP031165">
    <property type="protein sequence ID" value="AXV06442.1"/>
    <property type="molecule type" value="Genomic_DNA"/>
</dbReference>
<evidence type="ECO:0000313" key="2">
    <source>
        <dbReference type="Proteomes" id="UP000264006"/>
    </source>
</evidence>
<name>A0A346XW45_9ACTN</name>
<sequence length="106" mass="11961">MVTNNTKDFPLASLPADADLLVLDADEAIVYLSTLFGPYMRVVVERQIQPLRNPPMTIDRYLVRLSERAPLGSVVLGAAMGIEEYESLLHMVELDRLRFDPREDEG</sequence>
<proteinExistence type="predicted"/>
<gene>
    <name evidence="1" type="ORF">DVS28_a1751</name>
</gene>
<organism evidence="1 2">
    <name type="scientific">Euzebya pacifica</name>
    <dbReference type="NCBI Taxonomy" id="1608957"/>
    <lineage>
        <taxon>Bacteria</taxon>
        <taxon>Bacillati</taxon>
        <taxon>Actinomycetota</taxon>
        <taxon>Nitriliruptoria</taxon>
        <taxon>Euzebyales</taxon>
    </lineage>
</organism>
<dbReference type="KEGG" id="euz:DVS28_a1751"/>
<evidence type="ECO:0000313" key="1">
    <source>
        <dbReference type="EMBL" id="AXV06442.1"/>
    </source>
</evidence>
<reference evidence="1 2" key="1">
    <citation type="submission" date="2018-09" db="EMBL/GenBank/DDBJ databases">
        <title>Complete genome sequence of Euzebya sp. DY32-46 isolated from seawater of Pacific Ocean.</title>
        <authorList>
            <person name="Xu L."/>
            <person name="Wu Y.-H."/>
            <person name="Xu X.-W."/>
        </authorList>
    </citation>
    <scope>NUCLEOTIDE SEQUENCE [LARGE SCALE GENOMIC DNA]</scope>
    <source>
        <strain evidence="1 2">DY32-46</strain>
    </source>
</reference>
<protein>
    <submittedName>
        <fullName evidence="1">Uncharacterized protein</fullName>
    </submittedName>
</protein>
<keyword evidence="2" id="KW-1185">Reference proteome</keyword>
<dbReference type="Proteomes" id="UP000264006">
    <property type="component" value="Chromosome"/>
</dbReference>
<dbReference type="AlphaFoldDB" id="A0A346XW45"/>
<accession>A0A346XW45</accession>